<organism evidence="3 4">
    <name type="scientific">Oribacterium parvum ACB1</name>
    <dbReference type="NCBI Taxonomy" id="796943"/>
    <lineage>
        <taxon>Bacteria</taxon>
        <taxon>Bacillati</taxon>
        <taxon>Bacillota</taxon>
        <taxon>Clostridia</taxon>
        <taxon>Lachnospirales</taxon>
        <taxon>Lachnospiraceae</taxon>
        <taxon>Oribacterium</taxon>
    </lineage>
</organism>
<dbReference type="EMBL" id="AFZC02000003">
    <property type="protein sequence ID" value="EHL12643.1"/>
    <property type="molecule type" value="Genomic_DNA"/>
</dbReference>
<name>G9WLI8_9FIRM</name>
<gene>
    <name evidence="3" type="ORF">HMPREF9625_00197</name>
</gene>
<sequence length="86" mass="9801">MPKIIPIKELKDTAKISEMCHENDGPIYVTKNGYGDMVLMSIESYEEIHRKEQIYKDLEIAESDILAGRTKPAGTMLREIKAKYGL</sequence>
<evidence type="ECO:0000256" key="2">
    <source>
        <dbReference type="RuleBase" id="RU362080"/>
    </source>
</evidence>
<protein>
    <recommendedName>
        <fullName evidence="2">Antitoxin</fullName>
    </recommendedName>
</protein>
<accession>G9WLI8</accession>
<dbReference type="SUPFAM" id="SSF143120">
    <property type="entry name" value="YefM-like"/>
    <property type="match status" value="1"/>
</dbReference>
<dbReference type="PATRIC" id="fig|796943.3.peg.580"/>
<keyword evidence="4" id="KW-1185">Reference proteome</keyword>
<comment type="caution">
    <text evidence="3">The sequence shown here is derived from an EMBL/GenBank/DDBJ whole genome shotgun (WGS) entry which is preliminary data.</text>
</comment>
<dbReference type="InterPro" id="IPR006442">
    <property type="entry name" value="Antitoxin_Phd/YefM"/>
</dbReference>
<dbReference type="InterPro" id="IPR036165">
    <property type="entry name" value="YefM-like_sf"/>
</dbReference>
<dbReference type="RefSeq" id="WP_009534067.1">
    <property type="nucleotide sequence ID" value="NZ_KE148312.1"/>
</dbReference>
<dbReference type="NCBIfam" id="TIGR01552">
    <property type="entry name" value="phd_fam"/>
    <property type="match status" value="1"/>
</dbReference>
<comment type="similarity">
    <text evidence="1 2">Belongs to the phD/YefM antitoxin family.</text>
</comment>
<dbReference type="HOGENOM" id="CLU_166037_0_1_9"/>
<dbReference type="STRING" id="796943.HMPREF9625_00197"/>
<dbReference type="Pfam" id="PF02604">
    <property type="entry name" value="PhdYeFM_antitox"/>
    <property type="match status" value="1"/>
</dbReference>
<proteinExistence type="inferred from homology"/>
<reference evidence="3" key="2">
    <citation type="submission" date="2013-03" db="EMBL/GenBank/DDBJ databases">
        <title>The Genome Sequence of Oribacterium sp. ACB1.</title>
        <authorList>
            <consortium name="The Broad Institute Genomics Platform"/>
            <consortium name="The Broad Institute Genome Sequencing Center for Infectious Disease"/>
            <person name="Earl A."/>
            <person name="Ward D."/>
            <person name="Feldgarden M."/>
            <person name="Gevers D."/>
            <person name="Sizova M."/>
            <person name="Hazen A."/>
            <person name="Epstein S."/>
            <person name="Walker B."/>
            <person name="Young S."/>
            <person name="Zeng Q."/>
            <person name="Gargeya S."/>
            <person name="Fitzgerald M."/>
            <person name="Haas B."/>
            <person name="Abouelleil A."/>
            <person name="Allen A.W."/>
            <person name="Alvarado L."/>
            <person name="Arachchi H.M."/>
            <person name="Berlin A.M."/>
            <person name="Chapman S.B."/>
            <person name="Gainer-Dewar J."/>
            <person name="Goldberg J."/>
            <person name="Griggs A."/>
            <person name="Gujja S."/>
            <person name="Hansen M."/>
            <person name="Howarth C."/>
            <person name="Imamovic A."/>
            <person name="Ireland A."/>
            <person name="Larimer J."/>
            <person name="McCowan C."/>
            <person name="Murphy C."/>
            <person name="Pearson M."/>
            <person name="Poon T.W."/>
            <person name="Priest M."/>
            <person name="Roberts A."/>
            <person name="Saif S."/>
            <person name="Shea T."/>
            <person name="Sisk P."/>
            <person name="Sykes S."/>
            <person name="Wortman J."/>
            <person name="Nusbaum C."/>
            <person name="Birren B."/>
        </authorList>
    </citation>
    <scope>NUCLEOTIDE SEQUENCE [LARGE SCALE GENOMIC DNA]</scope>
    <source>
        <strain evidence="3">ACB1</strain>
    </source>
</reference>
<dbReference type="Proteomes" id="UP000018461">
    <property type="component" value="Unassembled WGS sequence"/>
</dbReference>
<evidence type="ECO:0000313" key="4">
    <source>
        <dbReference type="Proteomes" id="UP000018461"/>
    </source>
</evidence>
<comment type="function">
    <text evidence="2">Antitoxin component of a type II toxin-antitoxin (TA) system.</text>
</comment>
<dbReference type="AlphaFoldDB" id="G9WLI8"/>
<evidence type="ECO:0000313" key="3">
    <source>
        <dbReference type="EMBL" id="EHL12643.1"/>
    </source>
</evidence>
<evidence type="ECO:0000256" key="1">
    <source>
        <dbReference type="ARBA" id="ARBA00009981"/>
    </source>
</evidence>
<reference evidence="3" key="1">
    <citation type="submission" date="2011-08" db="EMBL/GenBank/DDBJ databases">
        <authorList>
            <consortium name="The Broad Institute Genome Sequencing Platform"/>
            <person name="Earl A."/>
            <person name="Ward D."/>
            <person name="Feldgarden M."/>
            <person name="Gevers D."/>
            <person name="Sizova M."/>
            <person name="Hazen A."/>
            <person name="Epstein S."/>
            <person name="Young S.K."/>
            <person name="Zeng Q."/>
            <person name="Gargeya S."/>
            <person name="Fitzgerald M."/>
            <person name="Haas B."/>
            <person name="Abouelleil A."/>
            <person name="Alvarado L."/>
            <person name="Arachchi H.M."/>
            <person name="Berlin A."/>
            <person name="Brown A."/>
            <person name="Chapman S.B."/>
            <person name="Chen Z."/>
            <person name="Dunbar C."/>
            <person name="Freedman E."/>
            <person name="Gearin G."/>
            <person name="Gellesch M."/>
            <person name="Goldberg J."/>
            <person name="Griggs A."/>
            <person name="Gujja S."/>
            <person name="Heiman D."/>
            <person name="Howarth C."/>
            <person name="Larson L."/>
            <person name="Lui A."/>
            <person name="MacDonald P.J.P."/>
            <person name="Montmayeur A."/>
            <person name="Murphy C."/>
            <person name="Neiman D."/>
            <person name="Pearson M."/>
            <person name="Priest M."/>
            <person name="Roberts A."/>
            <person name="Saif S."/>
            <person name="Shea T."/>
            <person name="Shenoy N."/>
            <person name="Sisk P."/>
            <person name="Stolte C."/>
            <person name="Sykes S."/>
            <person name="Wortman J."/>
            <person name="Nusbaum C."/>
            <person name="Birren B."/>
        </authorList>
    </citation>
    <scope>NUCLEOTIDE SEQUENCE</scope>
    <source>
        <strain evidence="3">ACB1</strain>
    </source>
</reference>